<sequence length="355" mass="37242">MSALKTRLALVTFGLLVAAQSHAAGFAVPTSVVGLSEAGATVADGGPVSSFSNDPASMVFFPGTRVGLDILAMRPIYKVSNRNGSFDASSNLQLLPNLFVTHRFNDLPLAVGLGITSPYRVNSSWPAGTFGTAQTTPWKNDLRIIDVNPGVAYLLLPNLSIGVGLDYYRSLNATFGPHSGNGGGVGGNVGLFYTTETFNAGLSYRSASSIGGGIDLPNRVQAGVRYRFTPRFATELDVDWNDWSNARLPGYGNLGWKSALAYRLGLSYHLDQDLELRGGFAHEGSPGNGSSIQAGVPAASSNLASFGVGIGLGAWHYDVGAAYALSGNATSYNADFPGTYKVSTFNFGAAISRDF</sequence>
<evidence type="ECO:0000256" key="1">
    <source>
        <dbReference type="ARBA" id="ARBA00004571"/>
    </source>
</evidence>
<dbReference type="SUPFAM" id="SSF56935">
    <property type="entry name" value="Porins"/>
    <property type="match status" value="1"/>
</dbReference>
<comment type="caution">
    <text evidence="9">The sequence shown here is derived from an EMBL/GenBank/DDBJ whole genome shotgun (WGS) entry which is preliminary data.</text>
</comment>
<dbReference type="Pfam" id="PF03349">
    <property type="entry name" value="Toluene_X"/>
    <property type="match status" value="2"/>
</dbReference>
<evidence type="ECO:0000256" key="8">
    <source>
        <dbReference type="SAM" id="SignalP"/>
    </source>
</evidence>
<dbReference type="GO" id="GO:0009279">
    <property type="term" value="C:cell outer membrane"/>
    <property type="evidence" value="ECO:0007669"/>
    <property type="project" value="UniProtKB-SubCell"/>
</dbReference>
<gene>
    <name evidence="9" type="ORF">GL267_13230</name>
</gene>
<evidence type="ECO:0000313" key="9">
    <source>
        <dbReference type="EMBL" id="NDU43549.1"/>
    </source>
</evidence>
<dbReference type="PANTHER" id="PTHR35093:SF8">
    <property type="entry name" value="OUTER MEMBRANE PROTEIN NMB0088-RELATED"/>
    <property type="match status" value="1"/>
</dbReference>
<evidence type="ECO:0000256" key="6">
    <source>
        <dbReference type="ARBA" id="ARBA00023136"/>
    </source>
</evidence>
<evidence type="ECO:0000256" key="5">
    <source>
        <dbReference type="ARBA" id="ARBA00022729"/>
    </source>
</evidence>
<organism evidence="9">
    <name type="scientific">Acidithiobacillus ferrianus</name>
    <dbReference type="NCBI Taxonomy" id="2678518"/>
    <lineage>
        <taxon>Bacteria</taxon>
        <taxon>Pseudomonadati</taxon>
        <taxon>Pseudomonadota</taxon>
        <taxon>Acidithiobacillia</taxon>
        <taxon>Acidithiobacillales</taxon>
        <taxon>Acidithiobacillaceae</taxon>
        <taxon>Acidithiobacillus</taxon>
    </lineage>
</organism>
<evidence type="ECO:0000256" key="7">
    <source>
        <dbReference type="ARBA" id="ARBA00023237"/>
    </source>
</evidence>
<evidence type="ECO:0000256" key="2">
    <source>
        <dbReference type="ARBA" id="ARBA00008163"/>
    </source>
</evidence>
<proteinExistence type="inferred from homology"/>
<dbReference type="InterPro" id="IPR005017">
    <property type="entry name" value="OMPP1/FadL/TodX"/>
</dbReference>
<name>A0A845UBK2_9PROT</name>
<evidence type="ECO:0000256" key="4">
    <source>
        <dbReference type="ARBA" id="ARBA00022692"/>
    </source>
</evidence>
<dbReference type="Gene3D" id="2.40.160.60">
    <property type="entry name" value="Outer membrane protein transport protein (OMPP1/FadL/TodX)"/>
    <property type="match status" value="2"/>
</dbReference>
<dbReference type="PANTHER" id="PTHR35093">
    <property type="entry name" value="OUTER MEMBRANE PROTEIN NMB0088-RELATED"/>
    <property type="match status" value="1"/>
</dbReference>
<evidence type="ECO:0000256" key="3">
    <source>
        <dbReference type="ARBA" id="ARBA00022452"/>
    </source>
</evidence>
<keyword evidence="6" id="KW-0472">Membrane</keyword>
<keyword evidence="5 8" id="KW-0732">Signal</keyword>
<keyword evidence="7" id="KW-0998">Cell outer membrane</keyword>
<keyword evidence="4" id="KW-0812">Transmembrane</keyword>
<dbReference type="GO" id="GO:0015483">
    <property type="term" value="F:long-chain fatty acid transporting porin activity"/>
    <property type="evidence" value="ECO:0007669"/>
    <property type="project" value="TreeGrafter"/>
</dbReference>
<keyword evidence="3" id="KW-1134">Transmembrane beta strand</keyword>
<comment type="similarity">
    <text evidence="2">Belongs to the OmpP1/FadL family.</text>
</comment>
<dbReference type="AlphaFoldDB" id="A0A845UBK2"/>
<protein>
    <submittedName>
        <fullName evidence="9">Transporter</fullName>
    </submittedName>
</protein>
<reference evidence="9" key="1">
    <citation type="submission" date="2019-11" db="EMBL/GenBank/DDBJ databases">
        <title>Acidithiobacillus ferrianus sp. nov.: a facultatively anaerobic and extremely acidophilic chemolithoautotroph.</title>
        <authorList>
            <person name="Norris P.R."/>
            <person name="Falagan C."/>
            <person name="Moya-Beltran A."/>
            <person name="Castro M."/>
            <person name="Quatrini R."/>
            <person name="Johnson D.B."/>
        </authorList>
    </citation>
    <scope>NUCLEOTIDE SEQUENCE [LARGE SCALE GENOMIC DNA]</scope>
    <source>
        <strain evidence="9">MG</strain>
    </source>
</reference>
<dbReference type="EMBL" id="WNJL01000037">
    <property type="protein sequence ID" value="NDU43549.1"/>
    <property type="molecule type" value="Genomic_DNA"/>
</dbReference>
<feature type="signal peptide" evidence="8">
    <location>
        <begin position="1"/>
        <end position="23"/>
    </location>
</feature>
<accession>A0A845UBK2</accession>
<dbReference type="RefSeq" id="WP_163098734.1">
    <property type="nucleotide sequence ID" value="NZ_CP127523.1"/>
</dbReference>
<feature type="chain" id="PRO_5033000461" evidence="8">
    <location>
        <begin position="24"/>
        <end position="355"/>
    </location>
</feature>
<comment type="subcellular location">
    <subcellularLocation>
        <location evidence="1">Cell outer membrane</location>
        <topology evidence="1">Multi-pass membrane protein</topology>
    </subcellularLocation>
</comment>